<feature type="transmembrane region" description="Helical" evidence="1">
    <location>
        <begin position="60"/>
        <end position="81"/>
    </location>
</feature>
<proteinExistence type="predicted"/>
<name>A0AA50CKG0_9HYPH</name>
<reference evidence="2 3" key="1">
    <citation type="submission" date="2023-08" db="EMBL/GenBank/DDBJ databases">
        <title>Pathogen: clinical or host-associated sample.</title>
        <authorList>
            <person name="Hergert J."/>
            <person name="Casey R."/>
            <person name="Wagner J."/>
            <person name="Young E.L."/>
            <person name="Oakeson K.F."/>
        </authorList>
    </citation>
    <scope>NUCLEOTIDE SEQUENCE [LARGE SCALE GENOMIC DNA]</scope>
    <source>
        <strain evidence="2 3">1760953</strain>
    </source>
</reference>
<protein>
    <submittedName>
        <fullName evidence="2">Uncharacterized protein</fullName>
    </submittedName>
</protein>
<accession>A0AA50CKG0</accession>
<keyword evidence="3" id="KW-1185">Reference proteome</keyword>
<feature type="transmembrane region" description="Helical" evidence="1">
    <location>
        <begin position="87"/>
        <end position="112"/>
    </location>
</feature>
<feature type="transmembrane region" description="Helical" evidence="1">
    <location>
        <begin position="28"/>
        <end position="48"/>
    </location>
</feature>
<gene>
    <name evidence="2" type="ORF">Q9313_10295</name>
</gene>
<evidence type="ECO:0000313" key="3">
    <source>
        <dbReference type="Proteomes" id="UP001234585"/>
    </source>
</evidence>
<keyword evidence="1" id="KW-1133">Transmembrane helix</keyword>
<sequence length="113" mass="12458">MEISIWVISALGLAATLPEALRVYRKYGLLLAGVIWLLMGVAFWLYAWTIVNGFSKTLPVNLVVLYLLLVITAPATLAIFIGRRYNVSVGVFLGGILVPLTYFIYAMTAYGLN</sequence>
<keyword evidence="1" id="KW-0472">Membrane</keyword>
<evidence type="ECO:0000313" key="2">
    <source>
        <dbReference type="EMBL" id="WLR96129.1"/>
    </source>
</evidence>
<keyword evidence="1" id="KW-0812">Transmembrane</keyword>
<dbReference type="RefSeq" id="WP_134651706.1">
    <property type="nucleotide sequence ID" value="NZ_CP132302.1"/>
</dbReference>
<organism evidence="2 3">
    <name type="scientific">Shinella sumterensis</name>
    <dbReference type="NCBI Taxonomy" id="1967501"/>
    <lineage>
        <taxon>Bacteria</taxon>
        <taxon>Pseudomonadati</taxon>
        <taxon>Pseudomonadota</taxon>
        <taxon>Alphaproteobacteria</taxon>
        <taxon>Hyphomicrobiales</taxon>
        <taxon>Rhizobiaceae</taxon>
        <taxon>Shinella</taxon>
    </lineage>
</organism>
<dbReference type="EMBL" id="CP132302">
    <property type="protein sequence ID" value="WLR96129.1"/>
    <property type="molecule type" value="Genomic_DNA"/>
</dbReference>
<dbReference type="Proteomes" id="UP001234585">
    <property type="component" value="Chromosome"/>
</dbReference>
<dbReference type="AlphaFoldDB" id="A0AA50CKG0"/>
<evidence type="ECO:0000256" key="1">
    <source>
        <dbReference type="SAM" id="Phobius"/>
    </source>
</evidence>